<dbReference type="Pfam" id="PF12697">
    <property type="entry name" value="Abhydrolase_6"/>
    <property type="match status" value="1"/>
</dbReference>
<evidence type="ECO:0000313" key="2">
    <source>
        <dbReference type="EMBL" id="MBD8014090.1"/>
    </source>
</evidence>
<keyword evidence="3" id="KW-1185">Reference proteome</keyword>
<protein>
    <submittedName>
        <fullName evidence="2">Alpha/beta hydrolase</fullName>
    </submittedName>
</protein>
<dbReference type="PRINTS" id="PR00111">
    <property type="entry name" value="ABHYDROLASE"/>
</dbReference>
<evidence type="ECO:0000259" key="1">
    <source>
        <dbReference type="Pfam" id="PF12697"/>
    </source>
</evidence>
<dbReference type="InterPro" id="IPR029058">
    <property type="entry name" value="AB_hydrolase_fold"/>
</dbReference>
<keyword evidence="2" id="KW-0378">Hydrolase</keyword>
<name>A0ABR8WAP4_9BACL</name>
<reference evidence="2 3" key="1">
    <citation type="submission" date="2020-08" db="EMBL/GenBank/DDBJ databases">
        <title>A Genomic Blueprint of the Chicken Gut Microbiome.</title>
        <authorList>
            <person name="Gilroy R."/>
            <person name="Ravi A."/>
            <person name="Getino M."/>
            <person name="Pursley I."/>
            <person name="Horton D.L."/>
            <person name="Alikhan N.-F."/>
            <person name="Baker D."/>
            <person name="Gharbi K."/>
            <person name="Hall N."/>
            <person name="Watson M."/>
            <person name="Adriaenssens E.M."/>
            <person name="Foster-Nyarko E."/>
            <person name="Jarju S."/>
            <person name="Secka A."/>
            <person name="Antonio M."/>
            <person name="Oren A."/>
            <person name="Chaudhuri R."/>
            <person name="La Ragione R.M."/>
            <person name="Hildebrand F."/>
            <person name="Pallen M.J."/>
        </authorList>
    </citation>
    <scope>NUCLEOTIDE SEQUENCE [LARGE SCALE GENOMIC DNA]</scope>
    <source>
        <strain evidence="2 3">Sa1BUA13</strain>
    </source>
</reference>
<sequence>MLHFSETETNENEPILFIHGIGAGRWMWWQQEKAFSDYPIILVDLPGHGKSVSVPWVSLMDTTDLIAKEVIKNRTVHVVGISLGGHVALELAKRHPDKILSAFISGITATPMRFQFLHKMQSRIVQREIQNERYLNRVARGYYHLPPDKAAEFCANYQLLTRKTYETIWKEIMQFQLDPSYGNIAVPCLFTAGDQESPGILEAVSLAPELVPNSVGRLIPGAQHAWPVQKAHEFNQLLRDWLNCLPHEKHGE</sequence>
<comment type="caution">
    <text evidence="2">The sequence shown here is derived from an EMBL/GenBank/DDBJ whole genome shotgun (WGS) entry which is preliminary data.</text>
</comment>
<evidence type="ECO:0000313" key="3">
    <source>
        <dbReference type="Proteomes" id="UP000658980"/>
    </source>
</evidence>
<dbReference type="InterPro" id="IPR050266">
    <property type="entry name" value="AB_hydrolase_sf"/>
</dbReference>
<accession>A0ABR8WAP4</accession>
<dbReference type="PANTHER" id="PTHR43798">
    <property type="entry name" value="MONOACYLGLYCEROL LIPASE"/>
    <property type="match status" value="1"/>
</dbReference>
<dbReference type="Proteomes" id="UP000658980">
    <property type="component" value="Unassembled WGS sequence"/>
</dbReference>
<feature type="domain" description="AB hydrolase-1" evidence="1">
    <location>
        <begin position="15"/>
        <end position="236"/>
    </location>
</feature>
<dbReference type="InterPro" id="IPR000073">
    <property type="entry name" value="AB_hydrolase_1"/>
</dbReference>
<dbReference type="RefSeq" id="WP_191714282.1">
    <property type="nucleotide sequence ID" value="NZ_JACSPU010000001.1"/>
</dbReference>
<proteinExistence type="predicted"/>
<dbReference type="GO" id="GO:0016787">
    <property type="term" value="F:hydrolase activity"/>
    <property type="evidence" value="ECO:0007669"/>
    <property type="project" value="UniProtKB-KW"/>
</dbReference>
<dbReference type="SUPFAM" id="SSF53474">
    <property type="entry name" value="alpha/beta-Hydrolases"/>
    <property type="match status" value="1"/>
</dbReference>
<dbReference type="EMBL" id="JACSPU010000001">
    <property type="protein sequence ID" value="MBD8014090.1"/>
    <property type="molecule type" value="Genomic_DNA"/>
</dbReference>
<gene>
    <name evidence="2" type="ORF">H9630_04590</name>
</gene>
<organism evidence="2 3">
    <name type="scientific">Planococcus wigleyi</name>
    <dbReference type="NCBI Taxonomy" id="2762216"/>
    <lineage>
        <taxon>Bacteria</taxon>
        <taxon>Bacillati</taxon>
        <taxon>Bacillota</taxon>
        <taxon>Bacilli</taxon>
        <taxon>Bacillales</taxon>
        <taxon>Caryophanaceae</taxon>
        <taxon>Planococcus</taxon>
    </lineage>
</organism>
<dbReference type="Gene3D" id="3.40.50.1820">
    <property type="entry name" value="alpha/beta hydrolase"/>
    <property type="match status" value="1"/>
</dbReference>